<gene>
    <name evidence="6" type="ORF">CLV71_10510</name>
</gene>
<evidence type="ECO:0000256" key="1">
    <source>
        <dbReference type="ARBA" id="ARBA00023015"/>
    </source>
</evidence>
<dbReference type="InterPro" id="IPR009057">
    <property type="entry name" value="Homeodomain-like_sf"/>
</dbReference>
<keyword evidence="1" id="KW-0805">Transcription regulation</keyword>
<evidence type="ECO:0000256" key="2">
    <source>
        <dbReference type="ARBA" id="ARBA00023125"/>
    </source>
</evidence>
<protein>
    <submittedName>
        <fullName evidence="6">TetR family transcriptional regulator</fullName>
    </submittedName>
</protein>
<dbReference type="EMBL" id="SOCP01000005">
    <property type="protein sequence ID" value="TDV51881.1"/>
    <property type="molecule type" value="Genomic_DNA"/>
</dbReference>
<dbReference type="GO" id="GO:0003700">
    <property type="term" value="F:DNA-binding transcription factor activity"/>
    <property type="evidence" value="ECO:0007669"/>
    <property type="project" value="TreeGrafter"/>
</dbReference>
<dbReference type="InterPro" id="IPR050109">
    <property type="entry name" value="HTH-type_TetR-like_transc_reg"/>
</dbReference>
<reference evidence="6 7" key="1">
    <citation type="submission" date="2019-03" db="EMBL/GenBank/DDBJ databases">
        <title>Genomic Encyclopedia of Archaeal and Bacterial Type Strains, Phase II (KMG-II): from individual species to whole genera.</title>
        <authorList>
            <person name="Goeker M."/>
        </authorList>
    </citation>
    <scope>NUCLEOTIDE SEQUENCE [LARGE SCALE GENOMIC DNA]</scope>
    <source>
        <strain evidence="6 7">DSM 45499</strain>
    </source>
</reference>
<keyword evidence="2 4" id="KW-0238">DNA-binding</keyword>
<keyword evidence="7" id="KW-1185">Reference proteome</keyword>
<dbReference type="AlphaFoldDB" id="A0A4V3FTL8"/>
<accession>A0A4V3FTL8</accession>
<dbReference type="Proteomes" id="UP000294927">
    <property type="component" value="Unassembled WGS sequence"/>
</dbReference>
<evidence type="ECO:0000256" key="3">
    <source>
        <dbReference type="ARBA" id="ARBA00023163"/>
    </source>
</evidence>
<proteinExistence type="predicted"/>
<evidence type="ECO:0000313" key="6">
    <source>
        <dbReference type="EMBL" id="TDV51881.1"/>
    </source>
</evidence>
<feature type="domain" description="HTH tetR-type" evidence="5">
    <location>
        <begin position="12"/>
        <end position="70"/>
    </location>
</feature>
<keyword evidence="3" id="KW-0804">Transcription</keyword>
<dbReference type="InterPro" id="IPR001647">
    <property type="entry name" value="HTH_TetR"/>
</dbReference>
<dbReference type="SUPFAM" id="SSF46689">
    <property type="entry name" value="Homeodomain-like"/>
    <property type="match status" value="1"/>
</dbReference>
<dbReference type="GO" id="GO:0000976">
    <property type="term" value="F:transcription cis-regulatory region binding"/>
    <property type="evidence" value="ECO:0007669"/>
    <property type="project" value="TreeGrafter"/>
</dbReference>
<evidence type="ECO:0000313" key="7">
    <source>
        <dbReference type="Proteomes" id="UP000294927"/>
    </source>
</evidence>
<dbReference type="PANTHER" id="PTHR30055">
    <property type="entry name" value="HTH-TYPE TRANSCRIPTIONAL REGULATOR RUTR"/>
    <property type="match status" value="1"/>
</dbReference>
<dbReference type="OrthoDB" id="3570708at2"/>
<evidence type="ECO:0000259" key="5">
    <source>
        <dbReference type="PROSITE" id="PS50977"/>
    </source>
</evidence>
<dbReference type="Gene3D" id="1.10.357.10">
    <property type="entry name" value="Tetracycline Repressor, domain 2"/>
    <property type="match status" value="1"/>
</dbReference>
<feature type="DNA-binding region" description="H-T-H motif" evidence="4">
    <location>
        <begin position="33"/>
        <end position="52"/>
    </location>
</feature>
<sequence length="192" mass="21169">MSQGRSRRADTERTMRTILEAAEQVYGANPAATIEEVADAAGVARSTVHRRFATRDALLDALTTWASDQFHAAVDAARPETAPPLVALYQVTANVLRVKRSWAFATSQTTPAVHLADLFTRCDNLFRRARDAGVLREDVDPHWATRVFRALIDEVCHDNDETDNDETDNVDALATALVDTLLRGVGHTTNQL</sequence>
<evidence type="ECO:0000256" key="4">
    <source>
        <dbReference type="PROSITE-ProRule" id="PRU00335"/>
    </source>
</evidence>
<dbReference type="PROSITE" id="PS50977">
    <property type="entry name" value="HTH_TETR_2"/>
    <property type="match status" value="1"/>
</dbReference>
<dbReference type="Pfam" id="PF00440">
    <property type="entry name" value="TetR_N"/>
    <property type="match status" value="1"/>
</dbReference>
<dbReference type="SUPFAM" id="SSF48498">
    <property type="entry name" value="Tetracyclin repressor-like, C-terminal domain"/>
    <property type="match status" value="1"/>
</dbReference>
<dbReference type="PANTHER" id="PTHR30055:SF234">
    <property type="entry name" value="HTH-TYPE TRANSCRIPTIONAL REGULATOR BETI"/>
    <property type="match status" value="1"/>
</dbReference>
<dbReference type="InterPro" id="IPR036271">
    <property type="entry name" value="Tet_transcr_reg_TetR-rel_C_sf"/>
</dbReference>
<name>A0A4V3FTL8_9PSEU</name>
<comment type="caution">
    <text evidence="6">The sequence shown here is derived from an EMBL/GenBank/DDBJ whole genome shotgun (WGS) entry which is preliminary data.</text>
</comment>
<organism evidence="6 7">
    <name type="scientific">Actinophytocola oryzae</name>
    <dbReference type="NCBI Taxonomy" id="502181"/>
    <lineage>
        <taxon>Bacteria</taxon>
        <taxon>Bacillati</taxon>
        <taxon>Actinomycetota</taxon>
        <taxon>Actinomycetes</taxon>
        <taxon>Pseudonocardiales</taxon>
        <taxon>Pseudonocardiaceae</taxon>
    </lineage>
</organism>